<dbReference type="Proteomes" id="UP000287651">
    <property type="component" value="Unassembled WGS sequence"/>
</dbReference>
<keyword evidence="2" id="KW-1133">Transmembrane helix</keyword>
<name>A0A427A3F0_ENSVE</name>
<comment type="caution">
    <text evidence="3">The sequence shown here is derived from an EMBL/GenBank/DDBJ whole genome shotgun (WGS) entry which is preliminary data.</text>
</comment>
<proteinExistence type="predicted"/>
<evidence type="ECO:0000256" key="1">
    <source>
        <dbReference type="SAM" id="MobiDB-lite"/>
    </source>
</evidence>
<feature type="compositionally biased region" description="Basic residues" evidence="1">
    <location>
        <begin position="88"/>
        <end position="100"/>
    </location>
</feature>
<evidence type="ECO:0000313" key="4">
    <source>
        <dbReference type="Proteomes" id="UP000287651"/>
    </source>
</evidence>
<keyword evidence="2" id="KW-0472">Membrane</keyword>
<organism evidence="3 4">
    <name type="scientific">Ensete ventricosum</name>
    <name type="common">Abyssinian banana</name>
    <name type="synonym">Musa ensete</name>
    <dbReference type="NCBI Taxonomy" id="4639"/>
    <lineage>
        <taxon>Eukaryota</taxon>
        <taxon>Viridiplantae</taxon>
        <taxon>Streptophyta</taxon>
        <taxon>Embryophyta</taxon>
        <taxon>Tracheophyta</taxon>
        <taxon>Spermatophyta</taxon>
        <taxon>Magnoliopsida</taxon>
        <taxon>Liliopsida</taxon>
        <taxon>Zingiberales</taxon>
        <taxon>Musaceae</taxon>
        <taxon>Ensete</taxon>
    </lineage>
</organism>
<keyword evidence="2" id="KW-0812">Transmembrane</keyword>
<feature type="region of interest" description="Disordered" evidence="1">
    <location>
        <begin position="77"/>
        <end position="103"/>
    </location>
</feature>
<feature type="region of interest" description="Disordered" evidence="1">
    <location>
        <begin position="126"/>
        <end position="145"/>
    </location>
</feature>
<dbReference type="EMBL" id="AMZH03003907">
    <property type="protein sequence ID" value="RRT70775.1"/>
    <property type="molecule type" value="Genomic_DNA"/>
</dbReference>
<accession>A0A427A3F0</accession>
<evidence type="ECO:0000313" key="3">
    <source>
        <dbReference type="EMBL" id="RRT70775.1"/>
    </source>
</evidence>
<sequence length="161" mass="16991">MVDFAIPLLRRGAGAFIVNVIGHSYLISLLPLLLTIPLLLTMLSVVLAARHAPAGKGCRPCPSYLCQVGRTTADSSMPVSDRLPVSGRPRRRANCPRARGRGAGADLTEQELGNYADRAVARELNEARADPTERGSGKGLAEHSSSEAGLVEQCCSGSVLV</sequence>
<reference evidence="3 4" key="1">
    <citation type="journal article" date="2014" name="Agronomy (Basel)">
        <title>A Draft Genome Sequence for Ensete ventricosum, the Drought-Tolerant Tree Against Hunger.</title>
        <authorList>
            <person name="Harrison J."/>
            <person name="Moore K.A."/>
            <person name="Paszkiewicz K."/>
            <person name="Jones T."/>
            <person name="Grant M."/>
            <person name="Ambacheew D."/>
            <person name="Muzemil S."/>
            <person name="Studholme D.J."/>
        </authorList>
    </citation>
    <scope>NUCLEOTIDE SEQUENCE [LARGE SCALE GENOMIC DNA]</scope>
</reference>
<protein>
    <submittedName>
        <fullName evidence="3">Uncharacterized protein</fullName>
    </submittedName>
</protein>
<evidence type="ECO:0000256" key="2">
    <source>
        <dbReference type="SAM" id="Phobius"/>
    </source>
</evidence>
<feature type="transmembrane region" description="Helical" evidence="2">
    <location>
        <begin position="25"/>
        <end position="49"/>
    </location>
</feature>
<gene>
    <name evidence="3" type="ORF">B296_00007185</name>
</gene>
<dbReference type="AlphaFoldDB" id="A0A427A3F0"/>